<keyword evidence="4 5" id="KW-0804">Transcription</keyword>
<gene>
    <name evidence="8" type="ORF">FKW44_001242</name>
</gene>
<proteinExistence type="inferred from homology"/>
<keyword evidence="3 5" id="KW-0238">DNA-binding</keyword>
<dbReference type="Pfam" id="PF02319">
    <property type="entry name" value="WHD_E2F_TDP"/>
    <property type="match status" value="1"/>
</dbReference>
<dbReference type="InterPro" id="IPR015633">
    <property type="entry name" value="E2F"/>
</dbReference>
<sequence length="262" mass="29604">MKKTIQIFPRTESSSNQEPPFFKKKNSSNTTIFLLDKKINMSKNKRYGGASRKTRSIGLTCERICSRFPLFIESKESWEVSVDSVVRTLNASKGSVYEIFHVLEGILVVSKIGTKVYRWNGFQPLRTVLSFLQVIGRDCMGLEARMRRVKQHELSNLVERSKVKIITDADEEVEDAIDRSFLSSGGDDSSNDANGNIHILEACQQFVMIFLLAPDPKVITLEYAAKIIYGTNLSVQGVQSRTRRLCDMANVLTSLPIPFIEK</sequence>
<dbReference type="InterPro" id="IPR036388">
    <property type="entry name" value="WH-like_DNA-bd_sf"/>
</dbReference>
<evidence type="ECO:0000313" key="9">
    <source>
        <dbReference type="Proteomes" id="UP000595437"/>
    </source>
</evidence>
<dbReference type="GO" id="GO:0090575">
    <property type="term" value="C:RNA polymerase II transcription regulator complex"/>
    <property type="evidence" value="ECO:0007669"/>
    <property type="project" value="TreeGrafter"/>
</dbReference>
<dbReference type="SMART" id="SM01372">
    <property type="entry name" value="E2F_TDP"/>
    <property type="match status" value="1"/>
</dbReference>
<evidence type="ECO:0000256" key="4">
    <source>
        <dbReference type="ARBA" id="ARBA00023163"/>
    </source>
</evidence>
<dbReference type="GO" id="GO:0000978">
    <property type="term" value="F:RNA polymerase II cis-regulatory region sequence-specific DNA binding"/>
    <property type="evidence" value="ECO:0007669"/>
    <property type="project" value="InterPro"/>
</dbReference>
<comment type="similarity">
    <text evidence="1 5">Belongs to the E2F/DP family.</text>
</comment>
<dbReference type="Proteomes" id="UP000595437">
    <property type="component" value="Chromosome 1"/>
</dbReference>
<dbReference type="GO" id="GO:0000981">
    <property type="term" value="F:DNA-binding transcription factor activity, RNA polymerase II-specific"/>
    <property type="evidence" value="ECO:0007669"/>
    <property type="project" value="TreeGrafter"/>
</dbReference>
<comment type="subcellular location">
    <subcellularLocation>
        <location evidence="5">Nucleus</location>
    </subcellularLocation>
</comment>
<accession>A0A7T8KIG1</accession>
<dbReference type="AlphaFoldDB" id="A0A7T8KIG1"/>
<organism evidence="8 9">
    <name type="scientific">Caligus rogercresseyi</name>
    <name type="common">Sea louse</name>
    <dbReference type="NCBI Taxonomy" id="217165"/>
    <lineage>
        <taxon>Eukaryota</taxon>
        <taxon>Metazoa</taxon>
        <taxon>Ecdysozoa</taxon>
        <taxon>Arthropoda</taxon>
        <taxon>Crustacea</taxon>
        <taxon>Multicrustacea</taxon>
        <taxon>Hexanauplia</taxon>
        <taxon>Copepoda</taxon>
        <taxon>Siphonostomatoida</taxon>
        <taxon>Caligidae</taxon>
        <taxon>Caligus</taxon>
    </lineage>
</organism>
<reference evidence="9" key="1">
    <citation type="submission" date="2021-01" db="EMBL/GenBank/DDBJ databases">
        <title>Caligus Genome Assembly.</title>
        <authorList>
            <person name="Gallardo-Escarate C."/>
        </authorList>
    </citation>
    <scope>NUCLEOTIDE SEQUENCE [LARGE SCALE GENOMIC DNA]</scope>
</reference>
<feature type="non-terminal residue" evidence="8">
    <location>
        <position position="262"/>
    </location>
</feature>
<evidence type="ECO:0000259" key="7">
    <source>
        <dbReference type="SMART" id="SM01372"/>
    </source>
</evidence>
<keyword evidence="9" id="KW-1185">Reference proteome</keyword>
<keyword evidence="5" id="KW-0539">Nucleus</keyword>
<feature type="region of interest" description="Disordered" evidence="6">
    <location>
        <begin position="1"/>
        <end position="21"/>
    </location>
</feature>
<evidence type="ECO:0000256" key="6">
    <source>
        <dbReference type="SAM" id="MobiDB-lite"/>
    </source>
</evidence>
<evidence type="ECO:0000313" key="8">
    <source>
        <dbReference type="EMBL" id="QQP56548.1"/>
    </source>
</evidence>
<keyword evidence="2 5" id="KW-0805">Transcription regulation</keyword>
<dbReference type="PANTHER" id="PTHR12081">
    <property type="entry name" value="TRANSCRIPTION FACTOR E2F"/>
    <property type="match status" value="1"/>
</dbReference>
<dbReference type="PANTHER" id="PTHR12081:SF7">
    <property type="entry name" value="TRANSCRIPTION FACTOR EFL-3"/>
    <property type="match status" value="1"/>
</dbReference>
<evidence type="ECO:0000256" key="2">
    <source>
        <dbReference type="ARBA" id="ARBA00023015"/>
    </source>
</evidence>
<dbReference type="Gene3D" id="1.10.10.10">
    <property type="entry name" value="Winged helix-like DNA-binding domain superfamily/Winged helix DNA-binding domain"/>
    <property type="match status" value="2"/>
</dbReference>
<name>A0A7T8KIG1_CALRO</name>
<dbReference type="OrthoDB" id="5318at2759"/>
<feature type="domain" description="E2F/DP family winged-helix DNA-binding" evidence="7">
    <location>
        <begin position="52"/>
        <end position="121"/>
    </location>
</feature>
<evidence type="ECO:0000256" key="5">
    <source>
        <dbReference type="RuleBase" id="RU003796"/>
    </source>
</evidence>
<dbReference type="InterPro" id="IPR003316">
    <property type="entry name" value="E2F_WHTH_DNA-bd_dom"/>
</dbReference>
<evidence type="ECO:0000256" key="1">
    <source>
        <dbReference type="ARBA" id="ARBA00010940"/>
    </source>
</evidence>
<evidence type="ECO:0000256" key="3">
    <source>
        <dbReference type="ARBA" id="ARBA00023125"/>
    </source>
</evidence>
<dbReference type="EMBL" id="CP045890">
    <property type="protein sequence ID" value="QQP56548.1"/>
    <property type="molecule type" value="Genomic_DNA"/>
</dbReference>
<protein>
    <submittedName>
        <fullName evidence="8">E2F transcription factor 8</fullName>
    </submittedName>
</protein>